<proteinExistence type="inferred from homology"/>
<evidence type="ECO:0000256" key="5">
    <source>
        <dbReference type="ARBA" id="ARBA00023136"/>
    </source>
</evidence>
<dbReference type="KEGG" id="nve:5505986"/>
<keyword evidence="3 6" id="KW-0812">Transmembrane</keyword>
<feature type="transmembrane region" description="Helical" evidence="7">
    <location>
        <begin position="271"/>
        <end position="292"/>
    </location>
</feature>
<evidence type="ECO:0000256" key="6">
    <source>
        <dbReference type="RuleBase" id="RU000688"/>
    </source>
</evidence>
<dbReference type="PROSITE" id="PS50262">
    <property type="entry name" value="G_PROTEIN_RECEP_F1_2"/>
    <property type="match status" value="1"/>
</dbReference>
<organism evidence="9 10">
    <name type="scientific">Nematostella vectensis</name>
    <name type="common">Starlet sea anemone</name>
    <dbReference type="NCBI Taxonomy" id="45351"/>
    <lineage>
        <taxon>Eukaryota</taxon>
        <taxon>Metazoa</taxon>
        <taxon>Cnidaria</taxon>
        <taxon>Anthozoa</taxon>
        <taxon>Hexacorallia</taxon>
        <taxon>Actiniaria</taxon>
        <taxon>Edwardsiidae</taxon>
        <taxon>Nematostella</taxon>
    </lineage>
</organism>
<dbReference type="Gene3D" id="1.20.1070.10">
    <property type="entry name" value="Rhodopsin 7-helix transmembrane proteins"/>
    <property type="match status" value="1"/>
</dbReference>
<keyword evidence="5 7" id="KW-0472">Membrane</keyword>
<evidence type="ECO:0000256" key="3">
    <source>
        <dbReference type="ARBA" id="ARBA00022692"/>
    </source>
</evidence>
<dbReference type="eggNOG" id="KOG3656">
    <property type="taxonomic scope" value="Eukaryota"/>
</dbReference>
<evidence type="ECO:0000313" key="10">
    <source>
        <dbReference type="Proteomes" id="UP000001593"/>
    </source>
</evidence>
<feature type="domain" description="G-protein coupled receptors family 1 profile" evidence="8">
    <location>
        <begin position="52"/>
        <end position="290"/>
    </location>
</feature>
<feature type="transmembrane region" description="Helical" evidence="7">
    <location>
        <begin position="239"/>
        <end position="259"/>
    </location>
</feature>
<feature type="transmembrane region" description="Helical" evidence="7">
    <location>
        <begin position="72"/>
        <end position="98"/>
    </location>
</feature>
<keyword evidence="2" id="KW-1003">Cell membrane</keyword>
<keyword evidence="6" id="KW-0807">Transducer</keyword>
<dbReference type="InterPro" id="IPR000276">
    <property type="entry name" value="GPCR_Rhodpsn"/>
</dbReference>
<reference evidence="9 10" key="1">
    <citation type="journal article" date="2007" name="Science">
        <title>Sea anemone genome reveals ancestral eumetazoan gene repertoire and genomic organization.</title>
        <authorList>
            <person name="Putnam N.H."/>
            <person name="Srivastava M."/>
            <person name="Hellsten U."/>
            <person name="Dirks B."/>
            <person name="Chapman J."/>
            <person name="Salamov A."/>
            <person name="Terry A."/>
            <person name="Shapiro H."/>
            <person name="Lindquist E."/>
            <person name="Kapitonov V.V."/>
            <person name="Jurka J."/>
            <person name="Genikhovich G."/>
            <person name="Grigoriev I.V."/>
            <person name="Lucas S.M."/>
            <person name="Steele R.E."/>
            <person name="Finnerty J.R."/>
            <person name="Technau U."/>
            <person name="Martindale M.Q."/>
            <person name="Rokhsar D.S."/>
        </authorList>
    </citation>
    <scope>NUCLEOTIDE SEQUENCE [LARGE SCALE GENOMIC DNA]</scope>
    <source>
        <strain evidence="10">CH2 X CH6</strain>
    </source>
</reference>
<evidence type="ECO:0000259" key="8">
    <source>
        <dbReference type="PROSITE" id="PS50262"/>
    </source>
</evidence>
<keyword evidence="10" id="KW-1185">Reference proteome</keyword>
<gene>
    <name evidence="9" type="ORF">NEMVEDRAFT_v1g215114</name>
</gene>
<comment type="subcellular location">
    <subcellularLocation>
        <location evidence="1">Cell membrane</location>
        <topology evidence="1">Multi-pass membrane protein</topology>
    </subcellularLocation>
</comment>
<feature type="transmembrane region" description="Helical" evidence="7">
    <location>
        <begin position="181"/>
        <end position="201"/>
    </location>
</feature>
<dbReference type="SUPFAM" id="SSF81321">
    <property type="entry name" value="Family A G protein-coupled receptor-like"/>
    <property type="match status" value="1"/>
</dbReference>
<dbReference type="AlphaFoldDB" id="A7SNV7"/>
<dbReference type="Proteomes" id="UP000001593">
    <property type="component" value="Unassembled WGS sequence"/>
</dbReference>
<evidence type="ECO:0000256" key="2">
    <source>
        <dbReference type="ARBA" id="ARBA00022475"/>
    </source>
</evidence>
<dbReference type="InParanoid" id="A7SNV7"/>
<dbReference type="GO" id="GO:0004930">
    <property type="term" value="F:G protein-coupled receptor activity"/>
    <property type="evidence" value="ECO:0007669"/>
    <property type="project" value="UniProtKB-KW"/>
</dbReference>
<name>A7SNV7_NEMVE</name>
<evidence type="ECO:0000256" key="7">
    <source>
        <dbReference type="SAM" id="Phobius"/>
    </source>
</evidence>
<feature type="transmembrane region" description="Helical" evidence="7">
    <location>
        <begin position="155"/>
        <end position="175"/>
    </location>
</feature>
<dbReference type="STRING" id="45351.A7SNV7"/>
<dbReference type="PRINTS" id="PR00237">
    <property type="entry name" value="GPCRRHODOPSN"/>
</dbReference>
<dbReference type="Pfam" id="PF00001">
    <property type="entry name" value="7tm_1"/>
    <property type="match status" value="2"/>
</dbReference>
<dbReference type="GO" id="GO:0005886">
    <property type="term" value="C:plasma membrane"/>
    <property type="evidence" value="ECO:0007669"/>
    <property type="project" value="UniProtKB-SubCell"/>
</dbReference>
<evidence type="ECO:0000313" key="9">
    <source>
        <dbReference type="EMBL" id="EDO34615.1"/>
    </source>
</evidence>
<evidence type="ECO:0000256" key="1">
    <source>
        <dbReference type="ARBA" id="ARBA00004651"/>
    </source>
</evidence>
<keyword evidence="6" id="KW-0675">Receptor</keyword>
<evidence type="ECO:0000256" key="4">
    <source>
        <dbReference type="ARBA" id="ARBA00022989"/>
    </source>
</evidence>
<dbReference type="OMA" id="HCANLES"/>
<dbReference type="CDD" id="cd00637">
    <property type="entry name" value="7tm_classA_rhodopsin-like"/>
    <property type="match status" value="1"/>
</dbReference>
<keyword evidence="6" id="KW-0297">G-protein coupled receptor</keyword>
<dbReference type="InterPro" id="IPR017452">
    <property type="entry name" value="GPCR_Rhodpsn_7TM"/>
</dbReference>
<dbReference type="HOGENOM" id="CLU_009579_14_1_1"/>
<comment type="similarity">
    <text evidence="6">Belongs to the G-protein coupled receptor 1 family.</text>
</comment>
<dbReference type="EMBL" id="DS469724">
    <property type="protein sequence ID" value="EDO34615.1"/>
    <property type="molecule type" value="Genomic_DNA"/>
</dbReference>
<dbReference type="PANTHER" id="PTHR22750">
    <property type="entry name" value="G-PROTEIN COUPLED RECEPTOR"/>
    <property type="match status" value="1"/>
</dbReference>
<dbReference type="PhylomeDB" id="A7SNV7"/>
<dbReference type="OrthoDB" id="5964909at2759"/>
<accession>A7SNV7</accession>
<feature type="transmembrane region" description="Helical" evidence="7">
    <location>
        <begin position="34"/>
        <end position="60"/>
    </location>
</feature>
<dbReference type="PROSITE" id="PS00237">
    <property type="entry name" value="G_PROTEIN_RECEP_F1_1"/>
    <property type="match status" value="1"/>
</dbReference>
<keyword evidence="4 7" id="KW-1133">Transmembrane helix</keyword>
<dbReference type="SMART" id="SM01381">
    <property type="entry name" value="7TM_GPCR_Srsx"/>
    <property type="match status" value="1"/>
</dbReference>
<protein>
    <recommendedName>
        <fullName evidence="8">G-protein coupled receptors family 1 profile domain-containing protein</fullName>
    </recommendedName>
</protein>
<feature type="transmembrane region" description="Helical" evidence="7">
    <location>
        <begin position="110"/>
        <end position="134"/>
    </location>
</feature>
<sequence>MNETSTGLSACPDYYQEYFHRRKFEDPDGESERWVLSFFVVNVVSAFFSAFWNGFIIAAVSGLSSRRNPSHLMLINMALTDFAVGLFAQPLFACLMYAVSMNYLGMFCDVLYPARFLTGTLCPASFLTITVISVDRYLAIRLKIRYRMAVTSRRVFLSLALVWGIGLIGGVSFNTLSYGDLVNVFTVGVLFCLIVISFSYVQAFKTLKLHCANLESKGKSQRVQGIDVKKYKKMLKTMALIVTLLVLFYSPIAVSMLLFKLDGITPKTLSFFYTSSTLALVNSSINPLIYIWKMQDVRQACLNLWRRITCRADRVIAINIEATRFSEATASVITQ</sequence>